<dbReference type="AlphaFoldDB" id="A0AAI9ZF25"/>
<dbReference type="Proteomes" id="UP001243989">
    <property type="component" value="Unassembled WGS sequence"/>
</dbReference>
<gene>
    <name evidence="2" type="ORF">BDP81DRAFT_465482</name>
</gene>
<dbReference type="EMBL" id="JAHMHQ010000030">
    <property type="protein sequence ID" value="KAK1623276.1"/>
    <property type="molecule type" value="Genomic_DNA"/>
</dbReference>
<protein>
    <submittedName>
        <fullName evidence="2">Hemerythrin HHE cation binding domain-containing protein</fullName>
    </submittedName>
</protein>
<evidence type="ECO:0000313" key="2">
    <source>
        <dbReference type="EMBL" id="KAK1623276.1"/>
    </source>
</evidence>
<sequence length="268" mass="30253">MTPVYADHPYSLIPTPIYQNSMVEKGATEPDMFTRIASEMALVHNMIIRGLNSIYLQAPHVKASESEYFIQCILAWYSLLHVHHSGEEEQFFPAIDELSGQKGLMDGNVAQHKEFHDTLAKFKAYVDICVSGNDRMDGAKLVTLIDGFGDVLTKHLRDEIPSILELRMFGVDKMASLEKIFEEEGEKSMKTLGLIKGLPFCLSNHDVAFEDDQWASWPPAPPVVKLICRHITYRFKKKCCKFSACDKMGNLKPLYAVAHEDTKAEPAK</sequence>
<dbReference type="GeneID" id="85479146"/>
<keyword evidence="3" id="KW-1185">Reference proteome</keyword>
<dbReference type="CDD" id="cd12108">
    <property type="entry name" value="Hr-like"/>
    <property type="match status" value="1"/>
</dbReference>
<dbReference type="PANTHER" id="PTHR38048:SF2">
    <property type="entry name" value="HEMERYTHRIN-LIKE DOMAIN-CONTAINING PROTEIN"/>
    <property type="match status" value="1"/>
</dbReference>
<evidence type="ECO:0000259" key="1">
    <source>
        <dbReference type="Pfam" id="PF01814"/>
    </source>
</evidence>
<comment type="caution">
    <text evidence="2">The sequence shown here is derived from an EMBL/GenBank/DDBJ whole genome shotgun (WGS) entry which is preliminary data.</text>
</comment>
<dbReference type="InterPro" id="IPR053206">
    <property type="entry name" value="Dimeric_xanthone_biosynth"/>
</dbReference>
<dbReference type="Pfam" id="PF01814">
    <property type="entry name" value="Hemerythrin"/>
    <property type="match status" value="1"/>
</dbReference>
<organism evidence="2 3">
    <name type="scientific">Colletotrichum phormii</name>
    <dbReference type="NCBI Taxonomy" id="359342"/>
    <lineage>
        <taxon>Eukaryota</taxon>
        <taxon>Fungi</taxon>
        <taxon>Dikarya</taxon>
        <taxon>Ascomycota</taxon>
        <taxon>Pezizomycotina</taxon>
        <taxon>Sordariomycetes</taxon>
        <taxon>Hypocreomycetidae</taxon>
        <taxon>Glomerellales</taxon>
        <taxon>Glomerellaceae</taxon>
        <taxon>Colletotrichum</taxon>
        <taxon>Colletotrichum acutatum species complex</taxon>
    </lineage>
</organism>
<dbReference type="RefSeq" id="XP_060439271.1">
    <property type="nucleotide sequence ID" value="XM_060594284.1"/>
</dbReference>
<evidence type="ECO:0000313" key="3">
    <source>
        <dbReference type="Proteomes" id="UP001243989"/>
    </source>
</evidence>
<name>A0AAI9ZF25_9PEZI</name>
<reference evidence="2" key="1">
    <citation type="submission" date="2021-06" db="EMBL/GenBank/DDBJ databases">
        <title>Comparative genomics, transcriptomics and evolutionary studies reveal genomic signatures of adaptation to plant cell wall in hemibiotrophic fungi.</title>
        <authorList>
            <consortium name="DOE Joint Genome Institute"/>
            <person name="Baroncelli R."/>
            <person name="Diaz J.F."/>
            <person name="Benocci T."/>
            <person name="Peng M."/>
            <person name="Battaglia E."/>
            <person name="Haridas S."/>
            <person name="Andreopoulos W."/>
            <person name="Labutti K."/>
            <person name="Pangilinan J."/>
            <person name="Floch G.L."/>
            <person name="Makela M.R."/>
            <person name="Henrissat B."/>
            <person name="Grigoriev I.V."/>
            <person name="Crouch J.A."/>
            <person name="De Vries R.P."/>
            <person name="Sukno S.A."/>
            <person name="Thon M.R."/>
        </authorList>
    </citation>
    <scope>NUCLEOTIDE SEQUENCE</scope>
    <source>
        <strain evidence="2">CBS 102054</strain>
    </source>
</reference>
<feature type="domain" description="Hemerythrin-like" evidence="1">
    <location>
        <begin position="38"/>
        <end position="159"/>
    </location>
</feature>
<proteinExistence type="predicted"/>
<dbReference type="Gene3D" id="1.20.120.520">
    <property type="entry name" value="nmb1532 protein domain like"/>
    <property type="match status" value="1"/>
</dbReference>
<dbReference type="InterPro" id="IPR012312">
    <property type="entry name" value="Hemerythrin-like"/>
</dbReference>
<accession>A0AAI9ZF25</accession>
<dbReference type="PANTHER" id="PTHR38048">
    <property type="entry name" value="EXPRESSED PROTEIN"/>
    <property type="match status" value="1"/>
</dbReference>